<dbReference type="RefSeq" id="WP_303304287.1">
    <property type="nucleotide sequence ID" value="NZ_BAABDA010000060.1"/>
</dbReference>
<protein>
    <submittedName>
        <fullName evidence="2">Conjugal transfer protein TraK</fullName>
    </submittedName>
</protein>
<evidence type="ECO:0000313" key="3">
    <source>
        <dbReference type="Proteomes" id="UP001176806"/>
    </source>
</evidence>
<gene>
    <name evidence="2" type="ORF">Q4Q40_22355</name>
</gene>
<dbReference type="Proteomes" id="UP001176806">
    <property type="component" value="Unassembled WGS sequence"/>
</dbReference>
<feature type="transmembrane region" description="Helical" evidence="1">
    <location>
        <begin position="17"/>
        <end position="38"/>
    </location>
</feature>
<evidence type="ECO:0000313" key="2">
    <source>
        <dbReference type="EMBL" id="MDO5976952.1"/>
    </source>
</evidence>
<reference evidence="2" key="1">
    <citation type="submission" date="2023-07" db="EMBL/GenBank/DDBJ databases">
        <title>Two novel species in the genus Flavivirga.</title>
        <authorList>
            <person name="Kwon K."/>
        </authorList>
    </citation>
    <scope>NUCLEOTIDE SEQUENCE</scope>
    <source>
        <strain evidence="2">KACC 14158</strain>
    </source>
</reference>
<sequence>MKTHYKNIYEVLKLNRFIVLVVVIGAVTSTVASSFISYTMYTKSLNGAFAIHTDGAISPLEWVSQKENLEVEALEHLRLFHNYFYGIDATSYENHIEKALWLGNSSVDDVYRQKKTDGVYNRIIQYALVQKVISVTSEVNLKSEPYSFRTVTLFEINRGSIIDSYEMVTTGYLIHLEKRHFPKNTHGLLITDYFENSLKKIKNLSVDR</sequence>
<keyword evidence="1" id="KW-0812">Transmembrane</keyword>
<keyword evidence="3" id="KW-1185">Reference proteome</keyword>
<keyword evidence="1" id="KW-1133">Transmembrane helix</keyword>
<organism evidence="2 3">
    <name type="scientific">Flavivirga jejuensis</name>
    <dbReference type="NCBI Taxonomy" id="870487"/>
    <lineage>
        <taxon>Bacteria</taxon>
        <taxon>Pseudomonadati</taxon>
        <taxon>Bacteroidota</taxon>
        <taxon>Flavobacteriia</taxon>
        <taxon>Flavobacteriales</taxon>
        <taxon>Flavobacteriaceae</taxon>
        <taxon>Flavivirga</taxon>
    </lineage>
</organism>
<name>A0ABT8WUT3_9FLAO</name>
<evidence type="ECO:0000256" key="1">
    <source>
        <dbReference type="SAM" id="Phobius"/>
    </source>
</evidence>
<comment type="caution">
    <text evidence="2">The sequence shown here is derived from an EMBL/GenBank/DDBJ whole genome shotgun (WGS) entry which is preliminary data.</text>
</comment>
<accession>A0ABT8WUT3</accession>
<keyword evidence="1" id="KW-0472">Membrane</keyword>
<proteinExistence type="predicted"/>
<dbReference type="EMBL" id="JAUOEL010000010">
    <property type="protein sequence ID" value="MDO5976952.1"/>
    <property type="molecule type" value="Genomic_DNA"/>
</dbReference>